<reference evidence="5 6" key="1">
    <citation type="journal article" date="2015" name="Infect. Genet. Evol.">
        <title>Whole-genomic analysis of 12 porcine group A rotaviruses isolated from symptomatic piglets in Brazil during the years of 2012-2013.</title>
        <authorList>
            <person name="Silva F.D."/>
            <person name="Espinoza L.R."/>
            <person name="Tonietti P.O."/>
            <person name="Barbosa B.R."/>
            <person name="Gregori F."/>
        </authorList>
    </citation>
    <scope>NUCLEOTIDE SEQUENCE [LARGE SCALE GENOMIC DNA]</scope>
    <source>
        <strain evidence="5 6">ROTA07</strain>
    </source>
</reference>
<keyword evidence="1" id="KW-0167">Capsid protein</keyword>
<evidence type="ECO:0000256" key="2">
    <source>
        <dbReference type="SAM" id="MobiDB-lite"/>
    </source>
</evidence>
<feature type="domain" description="Rotavirus VP4 membrane interaction" evidence="4">
    <location>
        <begin position="252"/>
        <end position="275"/>
    </location>
</feature>
<dbReference type="Gene3D" id="2.60.120.200">
    <property type="match status" value="1"/>
</dbReference>
<organism evidence="5 6">
    <name type="scientific">Porcine rotavirus A</name>
    <dbReference type="NCBI Taxonomy" id="10967"/>
    <lineage>
        <taxon>Viruses</taxon>
        <taxon>Riboviria</taxon>
        <taxon>Orthornavirae</taxon>
        <taxon>Duplornaviricota</taxon>
        <taxon>Resentoviricetes</taxon>
        <taxon>Reovirales</taxon>
        <taxon>Sedoreoviridae</taxon>
        <taxon>Rotavirus</taxon>
        <taxon>Rotavirus alphagastroenteritidis</taxon>
        <taxon>Rotavirus A</taxon>
    </lineage>
</organism>
<accession>A0A0D3Q2H7</accession>
<dbReference type="SUPFAM" id="SSF49899">
    <property type="entry name" value="Concanavalin A-like lectins/glucanases"/>
    <property type="match status" value="1"/>
</dbReference>
<comment type="similarity">
    <text evidence="1">Belongs to the rotavirus VP4 family.</text>
</comment>
<dbReference type="Pfam" id="PF17477">
    <property type="entry name" value="Rota_VP4_MID"/>
    <property type="match status" value="1"/>
</dbReference>
<feature type="non-terminal residue" evidence="5">
    <location>
        <position position="275"/>
    </location>
</feature>
<dbReference type="GO" id="GO:0019058">
    <property type="term" value="P:viral life cycle"/>
    <property type="evidence" value="ECO:0007669"/>
    <property type="project" value="InterPro"/>
</dbReference>
<dbReference type="Proteomes" id="UP000225814">
    <property type="component" value="Genome"/>
</dbReference>
<feature type="domain" description="Haemagglutinin outer capsid protein VP4 concanavalin-like" evidence="3">
    <location>
        <begin position="65"/>
        <end position="226"/>
    </location>
</feature>
<sequence length="275" mass="31102">MASLIYRQLLTNSYTTDLSDEIEEIGSSKSQDVTVNPGPFAQTGYAPVDWGPGETNDSTTVEPVLDGPYRPTTFNPPIEYWTLFAPSDKGVVAELTNSTDIWLAIILVEPNVPRETRPYTVFGQQVNFVIENTSLTKWKFIDYRKRSQNDTYILNDTLLSDTKLQAAMKYGAKLFTFTGDTPGAAPQEWGYETNNYSAIRMKSLCDFYIVPRMPRETCTNYINHGLPPIQNTRNVVPVALSARDITMQRVSANEDIIVSKTSLWKEVQYNRDIKI</sequence>
<dbReference type="InterPro" id="IPR013320">
    <property type="entry name" value="ConA-like_dom_sf"/>
</dbReference>
<keyword evidence="1" id="KW-0946">Virion</keyword>
<feature type="region of interest" description="Disordered" evidence="2">
    <location>
        <begin position="44"/>
        <end position="68"/>
    </location>
</feature>
<evidence type="ECO:0000259" key="3">
    <source>
        <dbReference type="Pfam" id="PF00426"/>
    </source>
</evidence>
<evidence type="ECO:0000313" key="5">
    <source>
        <dbReference type="EMBL" id="AJC01266.1"/>
    </source>
</evidence>
<evidence type="ECO:0000259" key="4">
    <source>
        <dbReference type="Pfam" id="PF17477"/>
    </source>
</evidence>
<dbReference type="EMBL" id="KJ482466">
    <property type="protein sequence ID" value="AJC01266.1"/>
    <property type="molecule type" value="Genomic_RNA"/>
</dbReference>
<evidence type="ECO:0000313" key="6">
    <source>
        <dbReference type="Proteomes" id="UP000225814"/>
    </source>
</evidence>
<proteinExistence type="inferred from homology"/>
<dbReference type="InterPro" id="IPR035330">
    <property type="entry name" value="Rota_VP4_MID"/>
</dbReference>
<dbReference type="Pfam" id="PF00426">
    <property type="entry name" value="VP4_haemagglut"/>
    <property type="match status" value="1"/>
</dbReference>
<evidence type="ECO:0000256" key="1">
    <source>
        <dbReference type="RuleBase" id="RU004344"/>
    </source>
</evidence>
<dbReference type="GO" id="GO:0019028">
    <property type="term" value="C:viral capsid"/>
    <property type="evidence" value="ECO:0007669"/>
    <property type="project" value="UniProtKB-KW"/>
</dbReference>
<gene>
    <name evidence="5" type="primary">VP4</name>
</gene>
<dbReference type="InterPro" id="IPR000416">
    <property type="entry name" value="VP4_concanavalin-like"/>
</dbReference>
<name>A0A0D3Q2H7_9REOV</name>
<comment type="subcellular location">
    <subcellularLocation>
        <location evidence="1">Virion</location>
    </subcellularLocation>
</comment>
<protein>
    <recommendedName>
        <fullName evidence="1">Outer capsid protein VP4</fullName>
    </recommendedName>
</protein>